<proteinExistence type="inferred from homology"/>
<keyword evidence="13" id="KW-1185">Reference proteome</keyword>
<evidence type="ECO:0000256" key="2">
    <source>
        <dbReference type="ARBA" id="ARBA00006003"/>
    </source>
</evidence>
<evidence type="ECO:0000256" key="11">
    <source>
        <dbReference type="SAM" id="MobiDB-lite"/>
    </source>
</evidence>
<accession>A0A0M0K3C1</accession>
<dbReference type="GO" id="GO:0009311">
    <property type="term" value="P:oligosaccharide metabolic process"/>
    <property type="evidence" value="ECO:0007669"/>
    <property type="project" value="TreeGrafter"/>
</dbReference>
<keyword evidence="5" id="KW-0812">Transmembrane</keyword>
<evidence type="ECO:0000256" key="6">
    <source>
        <dbReference type="ARBA" id="ARBA00022968"/>
    </source>
</evidence>
<keyword evidence="10" id="KW-0325">Glycoprotein</keyword>
<name>A0A0M0K3C1_9EUKA</name>
<dbReference type="EMBL" id="JWZX01001537">
    <property type="protein sequence ID" value="KOO33366.1"/>
    <property type="molecule type" value="Genomic_DNA"/>
</dbReference>
<reference evidence="13" key="1">
    <citation type="journal article" date="2015" name="PLoS Genet.">
        <title>Genome Sequence and Transcriptome Analyses of Chrysochromulina tobin: Metabolic Tools for Enhanced Algal Fitness in the Prominent Order Prymnesiales (Haptophyceae).</title>
        <authorList>
            <person name="Hovde B.T."/>
            <person name="Deodato C.R."/>
            <person name="Hunsperger H.M."/>
            <person name="Ryken S.A."/>
            <person name="Yost W."/>
            <person name="Jha R.K."/>
            <person name="Patterson J."/>
            <person name="Monnat R.J. Jr."/>
            <person name="Barlow S.B."/>
            <person name="Starkenburg S.R."/>
            <person name="Cattolico R.A."/>
        </authorList>
    </citation>
    <scope>NUCLEOTIDE SEQUENCE</scope>
    <source>
        <strain evidence="13">CCMP291</strain>
    </source>
</reference>
<dbReference type="InterPro" id="IPR001675">
    <property type="entry name" value="Glyco_trans_29"/>
</dbReference>
<evidence type="ECO:0000256" key="1">
    <source>
        <dbReference type="ARBA" id="ARBA00004323"/>
    </source>
</evidence>
<organism evidence="12 13">
    <name type="scientific">Chrysochromulina tobinii</name>
    <dbReference type="NCBI Taxonomy" id="1460289"/>
    <lineage>
        <taxon>Eukaryota</taxon>
        <taxon>Haptista</taxon>
        <taxon>Haptophyta</taxon>
        <taxon>Prymnesiophyceae</taxon>
        <taxon>Prymnesiales</taxon>
        <taxon>Chrysochromulinaceae</taxon>
        <taxon>Chrysochromulina</taxon>
    </lineage>
</organism>
<evidence type="ECO:0000313" key="12">
    <source>
        <dbReference type="EMBL" id="KOO33366.1"/>
    </source>
</evidence>
<dbReference type="Pfam" id="PF00777">
    <property type="entry name" value="Glyco_transf_29"/>
    <property type="match status" value="1"/>
</dbReference>
<evidence type="ECO:0000256" key="10">
    <source>
        <dbReference type="ARBA" id="ARBA00023180"/>
    </source>
</evidence>
<dbReference type="GO" id="GO:0003828">
    <property type="term" value="F:alpha-N-acetylneuraminate alpha-2,8-sialyltransferase activity"/>
    <property type="evidence" value="ECO:0007669"/>
    <property type="project" value="TreeGrafter"/>
</dbReference>
<evidence type="ECO:0000313" key="13">
    <source>
        <dbReference type="Proteomes" id="UP000037460"/>
    </source>
</evidence>
<dbReference type="Gene3D" id="3.90.1480.20">
    <property type="entry name" value="Glycosyl transferase family 29"/>
    <property type="match status" value="1"/>
</dbReference>
<gene>
    <name evidence="12" type="ORF">Ctob_005060</name>
</gene>
<evidence type="ECO:0000256" key="7">
    <source>
        <dbReference type="ARBA" id="ARBA00022989"/>
    </source>
</evidence>
<comment type="subcellular location">
    <subcellularLocation>
        <location evidence="1">Golgi apparatus membrane</location>
        <topology evidence="1">Single-pass type II membrane protein</topology>
    </subcellularLocation>
</comment>
<dbReference type="OrthoDB" id="10264956at2759"/>
<dbReference type="Proteomes" id="UP000037460">
    <property type="component" value="Unassembled WGS sequence"/>
</dbReference>
<comment type="similarity">
    <text evidence="2">Belongs to the glycosyltransferase 29 family.</text>
</comment>
<evidence type="ECO:0000256" key="5">
    <source>
        <dbReference type="ARBA" id="ARBA00022692"/>
    </source>
</evidence>
<dbReference type="InterPro" id="IPR038578">
    <property type="entry name" value="GT29-like_sf"/>
</dbReference>
<evidence type="ECO:0000256" key="3">
    <source>
        <dbReference type="ARBA" id="ARBA00022676"/>
    </source>
</evidence>
<keyword evidence="7" id="KW-1133">Transmembrane helix</keyword>
<keyword evidence="9" id="KW-0472">Membrane</keyword>
<keyword evidence="6" id="KW-0735">Signal-anchor</keyword>
<dbReference type="InterPro" id="IPR050943">
    <property type="entry name" value="Glycosyltr_29_Sialyltrsf"/>
</dbReference>
<comment type="caution">
    <text evidence="12">The sequence shown here is derived from an EMBL/GenBank/DDBJ whole genome shotgun (WGS) entry which is preliminary data.</text>
</comment>
<feature type="region of interest" description="Disordered" evidence="11">
    <location>
        <begin position="280"/>
        <end position="313"/>
    </location>
</feature>
<dbReference type="PANTHER" id="PTHR11987">
    <property type="entry name" value="ALPHA-2,8-SIALYLTRANSFERASE"/>
    <property type="match status" value="1"/>
</dbReference>
<evidence type="ECO:0000256" key="8">
    <source>
        <dbReference type="ARBA" id="ARBA00023034"/>
    </source>
</evidence>
<dbReference type="PANTHER" id="PTHR11987:SF53">
    <property type="entry name" value="ALPHA-2,8-SIALYLTRANSFERASE 8F-LIKE"/>
    <property type="match status" value="1"/>
</dbReference>
<keyword evidence="3 12" id="KW-0328">Glycosyltransferase</keyword>
<keyword evidence="8" id="KW-0333">Golgi apparatus</keyword>
<dbReference type="AlphaFoldDB" id="A0A0M0K3C1"/>
<evidence type="ECO:0000256" key="9">
    <source>
        <dbReference type="ARBA" id="ARBA00023136"/>
    </source>
</evidence>
<dbReference type="GO" id="GO:0000139">
    <property type="term" value="C:Golgi membrane"/>
    <property type="evidence" value="ECO:0007669"/>
    <property type="project" value="UniProtKB-SubCell"/>
</dbReference>
<feature type="compositionally biased region" description="Basic residues" evidence="11">
    <location>
        <begin position="280"/>
        <end position="298"/>
    </location>
</feature>
<sequence length="313" mass="34603">MLRELRDPATCHYKTCALVGASGTLLGARLGREIDSHEAVIRVNFAPDGPMAVRQKHAPHSHGPTWVADVGARTTWRVLTMEGYGYLSHYPRFWLKPPKGHGENDDMSGIPQRPLLAVSCHTPSSNMGRCRAERLRQVFAHPWSASYLISPVLIDEVRRTYFPGVANQKTLSTGMTAVAFAQQLCDEVHLYGFGNGSCEDVCYHYYDCGPTAGSAGLNQSDFLHNPRVSGGFHNFSAQADALQRMAREGKLVPHWGRCDRNLGDPPAEYLASTTPLVARPRARRRGGGRGSRGRRMSRWAREVEPHVGTNEEG</sequence>
<protein>
    <submittedName>
        <fullName evidence="12">Cmp-n-acetylneuraminate-beta-galactosamide-alpha-2,3-sialyltransferase 1</fullName>
    </submittedName>
</protein>
<keyword evidence="4 12" id="KW-0808">Transferase</keyword>
<dbReference type="GO" id="GO:0006491">
    <property type="term" value="P:N-glycan processing"/>
    <property type="evidence" value="ECO:0007669"/>
    <property type="project" value="TreeGrafter"/>
</dbReference>
<evidence type="ECO:0000256" key="4">
    <source>
        <dbReference type="ARBA" id="ARBA00022679"/>
    </source>
</evidence>